<protein>
    <submittedName>
        <fullName evidence="1">Uncharacterized protein</fullName>
    </submittedName>
</protein>
<dbReference type="EMBL" id="JASBWS010000002">
    <property type="protein sequence ID" value="KAJ9117257.1"/>
    <property type="molecule type" value="Genomic_DNA"/>
</dbReference>
<reference evidence="1" key="1">
    <citation type="submission" date="2023-04" db="EMBL/GenBank/DDBJ databases">
        <title>Draft Genome sequencing of Naganishia species isolated from polar environments using Oxford Nanopore Technology.</title>
        <authorList>
            <person name="Leo P."/>
            <person name="Venkateswaran K."/>
        </authorList>
    </citation>
    <scope>NUCLEOTIDE SEQUENCE</scope>
    <source>
        <strain evidence="1">MNA-CCFEE 5262</strain>
    </source>
</reference>
<sequence length="653" mass="73537">MVQLRPQPGFLVRLLSPKPELPDSERENPSFPLQFHKRSKGLGYYIALSIVFAVFSTPWLCLGWMSFYAISARKWEGLWGLAAFLVLLYATAEICFFLYLRYITSIVQLPAPPSNLNSDECLAVFVKMLQAGMRDETAKDDDGDSSTGKEAVPSAQDIQERLEDAISLARTGQPEPSHHHAHGQPSSRTRSKVRGIGSSTSTAVDSDSTAMTSAVLRNRHNQSHTPFAIDDRFRGFESAGVNSPMVKLRKLEADDPRAVEFREKLRNWFGRVPWDSITRTDVLHWLAWSCCNLPYETAAKSPIQMALLEASVELLEARTGTTFTDYPARRDGTDTSPSSQKDKTGPAPEDMTTTEGKARARARDMVKLMRLTLDPVNTRMRPLSIYAIKAFAETRLSRTIYREELGFELYRQGDMDYMLRLPADWTPEKQAAEGCDPILYLHGLGFGLASIQNIHVVQTLVQRLPDVPIIVPIQPHISMHVFHPRHLKPPSRNETVTDVRAICKRWGFWTEDSSVGNAMDDKRHSGERRGHNGKTARRGIAILSHSNGSIAHGWLIKDCAEMILRNALVDPVVFCLWEGDVCYNFCYREPHNAIELLLHWFIASEIGIANSIQRHFDWSANTLFHDEIPNADDPSRTLVVLGGEDVIIDTWTV</sequence>
<gene>
    <name evidence="1" type="ORF">QFC20_000402</name>
</gene>
<accession>A0ACC2X3E0</accession>
<evidence type="ECO:0000313" key="1">
    <source>
        <dbReference type="EMBL" id="KAJ9117257.1"/>
    </source>
</evidence>
<name>A0ACC2X3E0_9TREE</name>
<keyword evidence="2" id="KW-1185">Reference proteome</keyword>
<proteinExistence type="predicted"/>
<evidence type="ECO:0000313" key="2">
    <source>
        <dbReference type="Proteomes" id="UP001230649"/>
    </source>
</evidence>
<organism evidence="1 2">
    <name type="scientific">Naganishia adeliensis</name>
    <dbReference type="NCBI Taxonomy" id="92952"/>
    <lineage>
        <taxon>Eukaryota</taxon>
        <taxon>Fungi</taxon>
        <taxon>Dikarya</taxon>
        <taxon>Basidiomycota</taxon>
        <taxon>Agaricomycotina</taxon>
        <taxon>Tremellomycetes</taxon>
        <taxon>Filobasidiales</taxon>
        <taxon>Filobasidiaceae</taxon>
        <taxon>Naganishia</taxon>
    </lineage>
</organism>
<dbReference type="Proteomes" id="UP001230649">
    <property type="component" value="Unassembled WGS sequence"/>
</dbReference>
<comment type="caution">
    <text evidence="1">The sequence shown here is derived from an EMBL/GenBank/DDBJ whole genome shotgun (WGS) entry which is preliminary data.</text>
</comment>